<accession>A0A4Q1BX04</accession>
<dbReference type="OrthoDB" id="410267at2759"/>
<feature type="transmembrane region" description="Helical" evidence="5">
    <location>
        <begin position="159"/>
        <end position="187"/>
    </location>
</feature>
<evidence type="ECO:0000256" key="1">
    <source>
        <dbReference type="ARBA" id="ARBA00004141"/>
    </source>
</evidence>
<sequence>MSTSRSPPLPTVVYDTERGSLSALSDDSLLPPDIDKLLAEKKRRWYSSLRQFELPRRWQIGLTCLSITLSACQANGVYCWPTYGPVVAKQLSLTGSQAQTIVVGGILGVYIMAAPLGSLTDRYGVRVGSAVSAALAALGYLSFAVLLSTLEPGATYAHLWLTAAYFCVGAATVGSYFACLTCASLSFPSHPTLSLSVPLSLLGLSSLVLSSFSSLPIFSSSSELDPRKFLIFLGILSPSVNLFAALFMRVIPPSISSPNSPNLGPTSPLMQSFHGEFLSQSLHLDERTPLLIGGPDAALQEIEEVGREIKWTAWGLFKDWEGFWVFGLVLALCIGPSETIIASIGSILTSLLPSTTSFTPSSSISFLSQFTIFTQSSALSLRNKHVYILSFSGTISRLLTGFIADRLSPPLVAIPNPAYKPDGEPDSRSGSSSSDDIPPHLFVRQKPVIVSRSVYAGICGIFLAGVFAWSAGWLESERGLWVLSAGTGALYGSLFTLSPAIVSAHFGPTNFGLAWGMVSYFAALGSVLFSYLYAFISESQAEQLSPTQCYGPHCFRTTLYVSAICCVGSAIGFVFIGRRWNV</sequence>
<dbReference type="GO" id="GO:0000329">
    <property type="term" value="C:fungal-type vacuole membrane"/>
    <property type="evidence" value="ECO:0007669"/>
    <property type="project" value="TreeGrafter"/>
</dbReference>
<dbReference type="VEuPathDB" id="FungiDB:TREMEDRAFT_72956"/>
<protein>
    <recommendedName>
        <fullName evidence="8">Nodulin-like domain-containing protein</fullName>
    </recommendedName>
</protein>
<feature type="transmembrane region" description="Helical" evidence="5">
    <location>
        <begin position="199"/>
        <end position="218"/>
    </location>
</feature>
<evidence type="ECO:0008006" key="8">
    <source>
        <dbReference type="Google" id="ProtNLM"/>
    </source>
</evidence>
<evidence type="ECO:0000256" key="3">
    <source>
        <dbReference type="ARBA" id="ARBA00022989"/>
    </source>
</evidence>
<feature type="transmembrane region" description="Helical" evidence="5">
    <location>
        <begin position="123"/>
        <end position="147"/>
    </location>
</feature>
<name>A0A4Q1BX04_TREME</name>
<organism evidence="6 7">
    <name type="scientific">Tremella mesenterica</name>
    <name type="common">Jelly fungus</name>
    <dbReference type="NCBI Taxonomy" id="5217"/>
    <lineage>
        <taxon>Eukaryota</taxon>
        <taxon>Fungi</taxon>
        <taxon>Dikarya</taxon>
        <taxon>Basidiomycota</taxon>
        <taxon>Agaricomycotina</taxon>
        <taxon>Tremellomycetes</taxon>
        <taxon>Tremellales</taxon>
        <taxon>Tremellaceae</taxon>
        <taxon>Tremella</taxon>
    </lineage>
</organism>
<dbReference type="EMBL" id="SDIL01000001">
    <property type="protein sequence ID" value="RXK42690.1"/>
    <property type="molecule type" value="Genomic_DNA"/>
</dbReference>
<evidence type="ECO:0000256" key="4">
    <source>
        <dbReference type="ARBA" id="ARBA00023136"/>
    </source>
</evidence>
<keyword evidence="2 5" id="KW-0812">Transmembrane</keyword>
<feature type="transmembrane region" description="Helical" evidence="5">
    <location>
        <begin position="230"/>
        <end position="251"/>
    </location>
</feature>
<dbReference type="Proteomes" id="UP000289152">
    <property type="component" value="Unassembled WGS sequence"/>
</dbReference>
<dbReference type="AlphaFoldDB" id="A0A4Q1BX04"/>
<dbReference type="Gene3D" id="1.20.1250.20">
    <property type="entry name" value="MFS general substrate transporter like domains"/>
    <property type="match status" value="2"/>
</dbReference>
<feature type="transmembrane region" description="Helical" evidence="5">
    <location>
        <begin position="98"/>
        <end position="117"/>
    </location>
</feature>
<dbReference type="InterPro" id="IPR036259">
    <property type="entry name" value="MFS_trans_sf"/>
</dbReference>
<feature type="transmembrane region" description="Helical" evidence="5">
    <location>
        <begin position="480"/>
        <end position="502"/>
    </location>
</feature>
<evidence type="ECO:0000313" key="7">
    <source>
        <dbReference type="Proteomes" id="UP000289152"/>
    </source>
</evidence>
<keyword evidence="3 5" id="KW-1133">Transmembrane helix</keyword>
<feature type="transmembrane region" description="Helical" evidence="5">
    <location>
        <begin position="514"/>
        <end position="537"/>
    </location>
</feature>
<comment type="subcellular location">
    <subcellularLocation>
        <location evidence="1">Membrane</location>
        <topology evidence="1">Multi-pass membrane protein</topology>
    </subcellularLocation>
</comment>
<dbReference type="PANTHER" id="PTHR21576:SF158">
    <property type="entry name" value="RIBOSOMAL RNA-PROCESSING PROTEIN 12-LIKE CONSERVED DOMAIN-CONTAINING PROTEIN"/>
    <property type="match status" value="1"/>
</dbReference>
<proteinExistence type="predicted"/>
<reference evidence="6 7" key="1">
    <citation type="submission" date="2016-06" db="EMBL/GenBank/DDBJ databases">
        <title>Evolution of pathogenesis and genome organization in the Tremellales.</title>
        <authorList>
            <person name="Cuomo C."/>
            <person name="Litvintseva A."/>
            <person name="Heitman J."/>
            <person name="Chen Y."/>
            <person name="Sun S."/>
            <person name="Springer D."/>
            <person name="Dromer F."/>
            <person name="Young S."/>
            <person name="Zeng Q."/>
            <person name="Chapman S."/>
            <person name="Gujja S."/>
            <person name="Saif S."/>
            <person name="Birren B."/>
        </authorList>
    </citation>
    <scope>NUCLEOTIDE SEQUENCE [LARGE SCALE GENOMIC DNA]</scope>
    <source>
        <strain evidence="6 7">ATCC 28783</strain>
    </source>
</reference>
<evidence type="ECO:0000256" key="2">
    <source>
        <dbReference type="ARBA" id="ARBA00022692"/>
    </source>
</evidence>
<comment type="caution">
    <text evidence="6">The sequence shown here is derived from an EMBL/GenBank/DDBJ whole genome shotgun (WGS) entry which is preliminary data.</text>
</comment>
<evidence type="ECO:0000256" key="5">
    <source>
        <dbReference type="SAM" id="Phobius"/>
    </source>
</evidence>
<dbReference type="InParanoid" id="A0A4Q1BX04"/>
<feature type="transmembrane region" description="Helical" evidence="5">
    <location>
        <begin position="454"/>
        <end position="474"/>
    </location>
</feature>
<keyword evidence="4 5" id="KW-0472">Membrane</keyword>
<dbReference type="PANTHER" id="PTHR21576">
    <property type="entry name" value="UNCHARACTERIZED NODULIN-LIKE PROTEIN"/>
    <property type="match status" value="1"/>
</dbReference>
<gene>
    <name evidence="6" type="ORF">M231_00246</name>
</gene>
<dbReference type="SUPFAM" id="SSF103473">
    <property type="entry name" value="MFS general substrate transporter"/>
    <property type="match status" value="1"/>
</dbReference>
<feature type="transmembrane region" description="Helical" evidence="5">
    <location>
        <begin position="557"/>
        <end position="576"/>
    </location>
</feature>
<feature type="transmembrane region" description="Helical" evidence="5">
    <location>
        <begin position="323"/>
        <end position="348"/>
    </location>
</feature>
<keyword evidence="7" id="KW-1185">Reference proteome</keyword>
<evidence type="ECO:0000313" key="6">
    <source>
        <dbReference type="EMBL" id="RXK42690.1"/>
    </source>
</evidence>